<evidence type="ECO:0008006" key="6">
    <source>
        <dbReference type="Google" id="ProtNLM"/>
    </source>
</evidence>
<evidence type="ECO:0000313" key="4">
    <source>
        <dbReference type="EMBL" id="KZN31814.1"/>
    </source>
</evidence>
<feature type="active site" evidence="3">
    <location>
        <position position="46"/>
    </location>
</feature>
<dbReference type="SUPFAM" id="SSF54506">
    <property type="entry name" value="Diaminopimelate epimerase-like"/>
    <property type="match status" value="1"/>
</dbReference>
<dbReference type="PATRIC" id="fig|1365250.3.peg.4360"/>
<comment type="caution">
    <text evidence="4">The sequence shown here is derived from an EMBL/GenBank/DDBJ whole genome shotgun (WGS) entry which is preliminary data.</text>
</comment>
<evidence type="ECO:0000256" key="1">
    <source>
        <dbReference type="ARBA" id="ARBA00008270"/>
    </source>
</evidence>
<evidence type="ECO:0000313" key="5">
    <source>
        <dbReference type="Proteomes" id="UP000076643"/>
    </source>
</evidence>
<dbReference type="Pfam" id="PF02567">
    <property type="entry name" value="PhzC-PhzF"/>
    <property type="match status" value="1"/>
</dbReference>
<dbReference type="PANTHER" id="PTHR13774">
    <property type="entry name" value="PHENAZINE BIOSYNTHESIS PROTEIN"/>
    <property type="match status" value="1"/>
</dbReference>
<protein>
    <recommendedName>
        <fullName evidence="6">Phenazine biosynthesis protein PhzF</fullName>
    </recommendedName>
</protein>
<dbReference type="EMBL" id="AUYB01000133">
    <property type="protein sequence ID" value="KZN31814.1"/>
    <property type="molecule type" value="Genomic_DNA"/>
</dbReference>
<evidence type="ECO:0000256" key="3">
    <source>
        <dbReference type="PIRSR" id="PIRSR016184-1"/>
    </source>
</evidence>
<dbReference type="AlphaFoldDB" id="A0A166V7V3"/>
<dbReference type="RefSeq" id="WP_063358943.1">
    <property type="nucleotide sequence ID" value="NZ_AQHB01000049.1"/>
</dbReference>
<dbReference type="PIRSF" id="PIRSF016184">
    <property type="entry name" value="PhzC_PhzF"/>
    <property type="match status" value="1"/>
</dbReference>
<evidence type="ECO:0000256" key="2">
    <source>
        <dbReference type="ARBA" id="ARBA00023235"/>
    </source>
</evidence>
<dbReference type="GO" id="GO:0005737">
    <property type="term" value="C:cytoplasm"/>
    <property type="evidence" value="ECO:0007669"/>
    <property type="project" value="TreeGrafter"/>
</dbReference>
<dbReference type="Proteomes" id="UP000076643">
    <property type="component" value="Unassembled WGS sequence"/>
</dbReference>
<organism evidence="4 5">
    <name type="scientific">Pseudoalteromonas luteoviolacea DSM 6061</name>
    <dbReference type="NCBI Taxonomy" id="1365250"/>
    <lineage>
        <taxon>Bacteria</taxon>
        <taxon>Pseudomonadati</taxon>
        <taxon>Pseudomonadota</taxon>
        <taxon>Gammaproteobacteria</taxon>
        <taxon>Alteromonadales</taxon>
        <taxon>Pseudoalteromonadaceae</taxon>
        <taxon>Pseudoalteromonas</taxon>
    </lineage>
</organism>
<accession>A0A166V7V3</accession>
<comment type="similarity">
    <text evidence="1">Belongs to the PhzF family.</text>
</comment>
<dbReference type="Gene3D" id="3.10.310.10">
    <property type="entry name" value="Diaminopimelate Epimerase, Chain A, domain 1"/>
    <property type="match status" value="2"/>
</dbReference>
<dbReference type="GO" id="GO:0016853">
    <property type="term" value="F:isomerase activity"/>
    <property type="evidence" value="ECO:0007669"/>
    <property type="project" value="UniProtKB-KW"/>
</dbReference>
<keyword evidence="5" id="KW-1185">Reference proteome</keyword>
<sequence length="265" mass="29509">MDLDIFVVDAFTDEQFKGNSAAVVPLEDWISDTLMQKIAAENNLSETAFIVKNSNNSYHIRWFSPLTEIDFCGHATLATAFVLFHHLNVESEVEFTTNEVGSLIVKLQGNGKIEMNFPLQQPEPVLEVPTQILEGLSITPNKVLKNRQAYFAVYESQSEVEQVNYQSDILKQLAPLDVVVTAQGDEVDFVSRYFWPANGGDEDPVTGSIHTGLAPYWAQQLNKSQLKAFQASERGGQLNCDVDFASNRVTILGEGVLYLKGQIFV</sequence>
<keyword evidence="2" id="KW-0413">Isomerase</keyword>
<dbReference type="InterPro" id="IPR003719">
    <property type="entry name" value="Phenazine_PhzF-like"/>
</dbReference>
<dbReference type="NCBIfam" id="TIGR00654">
    <property type="entry name" value="PhzF_family"/>
    <property type="match status" value="1"/>
</dbReference>
<reference evidence="4 5" key="1">
    <citation type="submission" date="2013-07" db="EMBL/GenBank/DDBJ databases">
        <title>Comparative Genomic and Metabolomic Analysis of Twelve Strains of Pseudoalteromonas luteoviolacea.</title>
        <authorList>
            <person name="Vynne N.G."/>
            <person name="Mansson M."/>
            <person name="Gram L."/>
        </authorList>
    </citation>
    <scope>NUCLEOTIDE SEQUENCE [LARGE SCALE GENOMIC DNA]</scope>
    <source>
        <strain evidence="4 5">DSM 6061</strain>
    </source>
</reference>
<name>A0A166V7V3_9GAMM</name>
<gene>
    <name evidence="4" type="ORF">N475_22780</name>
</gene>
<proteinExistence type="inferred from homology"/>
<dbReference type="PANTHER" id="PTHR13774:SF17">
    <property type="entry name" value="PHENAZINE BIOSYNTHESIS-LIKE DOMAIN-CONTAINING PROTEIN"/>
    <property type="match status" value="1"/>
</dbReference>